<feature type="domain" description="EF-hand" evidence="14">
    <location>
        <begin position="75"/>
        <end position="110"/>
    </location>
</feature>
<keyword evidence="2" id="KW-0479">Metal-binding</keyword>
<reference evidence="15" key="1">
    <citation type="journal article" date="2023" name="Mol. Biol. Evol.">
        <title>Third-Generation Sequencing Reveals the Adaptive Role of the Epigenome in Three Deep-Sea Polychaetes.</title>
        <authorList>
            <person name="Perez M."/>
            <person name="Aroh O."/>
            <person name="Sun Y."/>
            <person name="Lan Y."/>
            <person name="Juniper S.K."/>
            <person name="Young C.R."/>
            <person name="Angers B."/>
            <person name="Qian P.Y."/>
        </authorList>
    </citation>
    <scope>NUCLEOTIDE SEQUENCE</scope>
    <source>
        <strain evidence="15">P08H-3</strain>
    </source>
</reference>
<dbReference type="Gene3D" id="1.10.238.10">
    <property type="entry name" value="EF-hand"/>
    <property type="match status" value="3"/>
</dbReference>
<evidence type="ECO:0000256" key="10">
    <source>
        <dbReference type="ARBA" id="ARBA00063143"/>
    </source>
</evidence>
<evidence type="ECO:0000313" key="15">
    <source>
        <dbReference type="EMBL" id="KAK2143849.1"/>
    </source>
</evidence>
<keyword evidence="7" id="KW-0325">Glycoprotein</keyword>
<evidence type="ECO:0000259" key="14">
    <source>
        <dbReference type="PROSITE" id="PS50222"/>
    </source>
</evidence>
<gene>
    <name evidence="15" type="ORF">LSH36_807g00115</name>
</gene>
<evidence type="ECO:0000256" key="6">
    <source>
        <dbReference type="ARBA" id="ARBA00022837"/>
    </source>
</evidence>
<feature type="region of interest" description="Disordered" evidence="12">
    <location>
        <begin position="18"/>
        <end position="52"/>
    </location>
</feature>
<evidence type="ECO:0000256" key="9">
    <source>
        <dbReference type="ARBA" id="ARBA00056975"/>
    </source>
</evidence>
<dbReference type="PANTHER" id="PTHR10827">
    <property type="entry name" value="RETICULOCALBIN"/>
    <property type="match status" value="1"/>
</dbReference>
<dbReference type="InterPro" id="IPR011992">
    <property type="entry name" value="EF-hand-dom_pair"/>
</dbReference>
<evidence type="ECO:0000256" key="1">
    <source>
        <dbReference type="ARBA" id="ARBA00004319"/>
    </source>
</evidence>
<evidence type="ECO:0000256" key="13">
    <source>
        <dbReference type="SAM" id="SignalP"/>
    </source>
</evidence>
<dbReference type="GO" id="GO:0005509">
    <property type="term" value="F:calcium ion binding"/>
    <property type="evidence" value="ECO:0007669"/>
    <property type="project" value="InterPro"/>
</dbReference>
<accession>A0AAD9IZN2</accession>
<evidence type="ECO:0000256" key="5">
    <source>
        <dbReference type="ARBA" id="ARBA00022824"/>
    </source>
</evidence>
<keyword evidence="4" id="KW-0677">Repeat</keyword>
<proteinExistence type="predicted"/>
<evidence type="ECO:0000313" key="16">
    <source>
        <dbReference type="Proteomes" id="UP001208570"/>
    </source>
</evidence>
<comment type="function">
    <text evidence="9">Probable molecular chaperone assisting protein biosynthesis and transport in the endoplasmic reticulum. Required for the proper biosynthesis and transport of pulmonary surfactant-associated protein A/SP-A, pulmonary surfactant-associated protein D/SP-D and the lipid transporter ABCA3. By regulating both the proper expression and the degradation through the endoplasmic reticulum-associated protein degradation pathway of these proteins plays a crucial role in pulmonary surfactant homeostasis. Has an anti-fibrotic activity by negatively regulating the secretion of type I and type III collagens. This calcium-binding protein also transiently associates with immature PCSK6 and regulates its secretion.</text>
</comment>
<keyword evidence="16" id="KW-1185">Reference proteome</keyword>
<dbReference type="GO" id="GO:0015031">
    <property type="term" value="P:protein transport"/>
    <property type="evidence" value="ECO:0007669"/>
    <property type="project" value="UniProtKB-ARBA"/>
</dbReference>
<feature type="compositionally biased region" description="Basic and acidic residues" evidence="12">
    <location>
        <begin position="21"/>
        <end position="52"/>
    </location>
</feature>
<dbReference type="Pfam" id="PF00036">
    <property type="entry name" value="EF-hand_1"/>
    <property type="match status" value="1"/>
</dbReference>
<dbReference type="SMART" id="SM00054">
    <property type="entry name" value="EFh"/>
    <property type="match status" value="3"/>
</dbReference>
<keyword evidence="5" id="KW-0256">Endoplasmic reticulum</keyword>
<comment type="caution">
    <text evidence="15">The sequence shown here is derived from an EMBL/GenBank/DDBJ whole genome shotgun (WGS) entry which is preliminary data.</text>
</comment>
<evidence type="ECO:0000256" key="2">
    <source>
        <dbReference type="ARBA" id="ARBA00022723"/>
    </source>
</evidence>
<keyword evidence="6" id="KW-0106">Calcium</keyword>
<dbReference type="Pfam" id="PF13499">
    <property type="entry name" value="EF-hand_7"/>
    <property type="match status" value="1"/>
</dbReference>
<dbReference type="AlphaFoldDB" id="A0AAD9IZN2"/>
<dbReference type="PROSITE" id="PS50222">
    <property type="entry name" value="EF_HAND_2"/>
    <property type="match status" value="3"/>
</dbReference>
<dbReference type="InterPro" id="IPR018247">
    <property type="entry name" value="EF_Hand_1_Ca_BS"/>
</dbReference>
<sequence>MKSHALLLALVASTLSSAIPKPEDEHKKRVVDKDLSDQPHFKGADEGAEHNPEYDHEAFLGREEAKTFDDLTPEESKERLGIIFDKIDKDKDGTVTEEELKDWITHVQNRYVWSDTERQWKEHEVTDGRLSWNEYKQKTYGDMINEDEETSDEDDSYSYKEMMNRDKRRWEKADKDGDGFLTKEEFADFLHPEDAEHMRDIVIQETIEDIDKDKDGYISIDEYIADLDQYDGDEDDDDDDYDDDKPEWLETEKKDFREVKDKNKDGRLDIKEVEQWIFPESEDYMVEEVHHLLAEADADQFQTHLLICDVLSLWCSGAYIDYCFHVWTTDSLPVLCVELVSVH</sequence>
<dbReference type="FunFam" id="1.10.238.10:FF:000104">
    <property type="entry name" value="calumenin isoform X1"/>
    <property type="match status" value="1"/>
</dbReference>
<evidence type="ECO:0000256" key="8">
    <source>
        <dbReference type="ARBA" id="ARBA00023186"/>
    </source>
</evidence>
<name>A0AAD9IZN2_9ANNE</name>
<feature type="signal peptide" evidence="13">
    <location>
        <begin position="1"/>
        <end position="18"/>
    </location>
</feature>
<dbReference type="CDD" id="cd16226">
    <property type="entry name" value="EFh_CREC_Calumenin_like"/>
    <property type="match status" value="1"/>
</dbReference>
<evidence type="ECO:0000256" key="4">
    <source>
        <dbReference type="ARBA" id="ARBA00022737"/>
    </source>
</evidence>
<dbReference type="InterPro" id="IPR002048">
    <property type="entry name" value="EF_hand_dom"/>
</dbReference>
<evidence type="ECO:0000256" key="3">
    <source>
        <dbReference type="ARBA" id="ARBA00022729"/>
    </source>
</evidence>
<protein>
    <recommendedName>
        <fullName evidence="11">Reticulocalbin-3</fullName>
    </recommendedName>
</protein>
<dbReference type="SUPFAM" id="SSF47473">
    <property type="entry name" value="EF-hand"/>
    <property type="match status" value="2"/>
</dbReference>
<evidence type="ECO:0000256" key="12">
    <source>
        <dbReference type="SAM" id="MobiDB-lite"/>
    </source>
</evidence>
<dbReference type="PANTHER" id="PTHR10827:SF52">
    <property type="entry name" value="IP16409P"/>
    <property type="match status" value="1"/>
</dbReference>
<keyword evidence="8" id="KW-0143">Chaperone</keyword>
<evidence type="ECO:0000256" key="11">
    <source>
        <dbReference type="ARBA" id="ARBA00072696"/>
    </source>
</evidence>
<dbReference type="Proteomes" id="UP001208570">
    <property type="component" value="Unassembled WGS sequence"/>
</dbReference>
<comment type="subcellular location">
    <subcellularLocation>
        <location evidence="1">Endoplasmic reticulum lumen</location>
    </subcellularLocation>
</comment>
<keyword evidence="3 13" id="KW-0732">Signal</keyword>
<organism evidence="15 16">
    <name type="scientific">Paralvinella palmiformis</name>
    <dbReference type="NCBI Taxonomy" id="53620"/>
    <lineage>
        <taxon>Eukaryota</taxon>
        <taxon>Metazoa</taxon>
        <taxon>Spiralia</taxon>
        <taxon>Lophotrochozoa</taxon>
        <taxon>Annelida</taxon>
        <taxon>Polychaeta</taxon>
        <taxon>Sedentaria</taxon>
        <taxon>Canalipalpata</taxon>
        <taxon>Terebellida</taxon>
        <taxon>Terebelliformia</taxon>
        <taxon>Alvinellidae</taxon>
        <taxon>Paralvinella</taxon>
    </lineage>
</organism>
<evidence type="ECO:0000256" key="7">
    <source>
        <dbReference type="ARBA" id="ARBA00023180"/>
    </source>
</evidence>
<dbReference type="PROSITE" id="PS00018">
    <property type="entry name" value="EF_HAND_1"/>
    <property type="match status" value="4"/>
</dbReference>
<dbReference type="EMBL" id="JAODUP010000807">
    <property type="protein sequence ID" value="KAK2143849.1"/>
    <property type="molecule type" value="Genomic_DNA"/>
</dbReference>
<feature type="domain" description="EF-hand" evidence="14">
    <location>
        <begin position="198"/>
        <end position="233"/>
    </location>
</feature>
<dbReference type="GO" id="GO:0005788">
    <property type="term" value="C:endoplasmic reticulum lumen"/>
    <property type="evidence" value="ECO:0007669"/>
    <property type="project" value="UniProtKB-SubCell"/>
</dbReference>
<comment type="subunit">
    <text evidence="10">Interacts with PCSK6 (immature form including the propeptide); probably involved in the maturation and the secretion of PCSK6.</text>
</comment>
<feature type="domain" description="EF-hand" evidence="14">
    <location>
        <begin position="161"/>
        <end position="196"/>
    </location>
</feature>
<feature type="chain" id="PRO_5042284456" description="Reticulocalbin-3" evidence="13">
    <location>
        <begin position="19"/>
        <end position="343"/>
    </location>
</feature>